<dbReference type="Proteomes" id="UP000072741">
    <property type="component" value="Unassembled WGS sequence"/>
</dbReference>
<evidence type="ECO:0000313" key="3">
    <source>
        <dbReference type="Proteomes" id="UP000072741"/>
    </source>
</evidence>
<sequence length="117" mass="11949">MTKTSKIIALAALSFAAVAGAHAEEYQGVVAPVSALSRAEVNAQGVQAARAEQNLEYVGQQVAAAPAAPRSRAAVQAEAVAAAHNPTSNLDAKAFVNSTIPTQYTQGSLSVYRKAGL</sequence>
<dbReference type="EMBL" id="LDSL01000134">
    <property type="protein sequence ID" value="KTT15776.1"/>
    <property type="molecule type" value="Genomic_DNA"/>
</dbReference>
<evidence type="ECO:0000256" key="1">
    <source>
        <dbReference type="SAM" id="SignalP"/>
    </source>
</evidence>
<dbReference type="RefSeq" id="WP_058643641.1">
    <property type="nucleotide sequence ID" value="NZ_LDSL01000134.1"/>
</dbReference>
<proteinExistence type="predicted"/>
<feature type="chain" id="PRO_5007546526" description="Alpha/beta hydrolase" evidence="1">
    <location>
        <begin position="24"/>
        <end position="117"/>
    </location>
</feature>
<evidence type="ECO:0000313" key="2">
    <source>
        <dbReference type="EMBL" id="KTT15776.1"/>
    </source>
</evidence>
<comment type="caution">
    <text evidence="2">The sequence shown here is derived from an EMBL/GenBank/DDBJ whole genome shotgun (WGS) entry which is preliminary data.</text>
</comment>
<gene>
    <name evidence="2" type="ORF">NS331_19665</name>
</gene>
<reference evidence="2 3" key="1">
    <citation type="journal article" date="2016" name="Front. Microbiol.">
        <title>Genomic Resource of Rice Seed Associated Bacteria.</title>
        <authorList>
            <person name="Midha S."/>
            <person name="Bansal K."/>
            <person name="Sharma S."/>
            <person name="Kumar N."/>
            <person name="Patil P.P."/>
            <person name="Chaudhry V."/>
            <person name="Patil P.B."/>
        </authorList>
    </citation>
    <scope>NUCLEOTIDE SEQUENCE [LARGE SCALE GENOMIC DNA]</scope>
    <source>
        <strain evidence="2 3">NS331</strain>
    </source>
</reference>
<organism evidence="2 3">
    <name type="scientific">Pseudacidovorax intermedius</name>
    <dbReference type="NCBI Taxonomy" id="433924"/>
    <lineage>
        <taxon>Bacteria</taxon>
        <taxon>Pseudomonadati</taxon>
        <taxon>Pseudomonadota</taxon>
        <taxon>Betaproteobacteria</taxon>
        <taxon>Burkholderiales</taxon>
        <taxon>Comamonadaceae</taxon>
        <taxon>Pseudacidovorax</taxon>
    </lineage>
</organism>
<keyword evidence="3" id="KW-1185">Reference proteome</keyword>
<dbReference type="OrthoDB" id="8855561at2"/>
<accession>A0A147GNR7</accession>
<protein>
    <recommendedName>
        <fullName evidence="4">Alpha/beta hydrolase</fullName>
    </recommendedName>
</protein>
<keyword evidence="1" id="KW-0732">Signal</keyword>
<feature type="signal peptide" evidence="1">
    <location>
        <begin position="1"/>
        <end position="23"/>
    </location>
</feature>
<dbReference type="AlphaFoldDB" id="A0A147GNR7"/>
<name>A0A147GNR7_9BURK</name>
<evidence type="ECO:0008006" key="4">
    <source>
        <dbReference type="Google" id="ProtNLM"/>
    </source>
</evidence>